<evidence type="ECO:0000313" key="2">
    <source>
        <dbReference type="EMBL" id="VWC47304.1"/>
    </source>
</evidence>
<dbReference type="SUPFAM" id="SSF56003">
    <property type="entry name" value="Molybdenum cofactor-binding domain"/>
    <property type="match status" value="2"/>
</dbReference>
<dbReference type="AlphaFoldDB" id="A0A6P2SUC2"/>
<dbReference type="SMART" id="SM01008">
    <property type="entry name" value="Ald_Xan_dh_C"/>
    <property type="match status" value="1"/>
</dbReference>
<dbReference type="Gene3D" id="3.90.1170.50">
    <property type="entry name" value="Aldehyde oxidase/xanthine dehydrogenase, a/b hammerhead"/>
    <property type="match status" value="1"/>
</dbReference>
<evidence type="ECO:0000259" key="1">
    <source>
        <dbReference type="SMART" id="SM01008"/>
    </source>
</evidence>
<dbReference type="Proteomes" id="UP000494170">
    <property type="component" value="Unassembled WGS sequence"/>
</dbReference>
<dbReference type="GO" id="GO:0016491">
    <property type="term" value="F:oxidoreductase activity"/>
    <property type="evidence" value="ECO:0007669"/>
    <property type="project" value="InterPro"/>
</dbReference>
<dbReference type="EMBL" id="CABVPY010000101">
    <property type="protein sequence ID" value="VWC47304.1"/>
    <property type="molecule type" value="Genomic_DNA"/>
</dbReference>
<name>A0A6P2SUC2_BURL3</name>
<dbReference type="PANTHER" id="PTHR47495">
    <property type="entry name" value="ALDEHYDE DEHYDROGENASE"/>
    <property type="match status" value="1"/>
</dbReference>
<dbReference type="Gene3D" id="3.30.365.10">
    <property type="entry name" value="Aldehyde oxidase/xanthine dehydrogenase, molybdopterin binding domain"/>
    <property type="match status" value="4"/>
</dbReference>
<dbReference type="InterPro" id="IPR006311">
    <property type="entry name" value="TAT_signal"/>
</dbReference>
<reference evidence="2 3" key="1">
    <citation type="submission" date="2019-09" db="EMBL/GenBank/DDBJ databases">
        <authorList>
            <person name="Depoorter E."/>
        </authorList>
    </citation>
    <scope>NUCLEOTIDE SEQUENCE [LARGE SCALE GENOMIC DNA]</scope>
    <source>
        <strain evidence="2">LMG 6863</strain>
    </source>
</reference>
<dbReference type="InterPro" id="IPR008274">
    <property type="entry name" value="AldOxase/xan_DH_MoCoBD1"/>
</dbReference>
<dbReference type="InterPro" id="IPR037165">
    <property type="entry name" value="AldOxase/xan_DH_Mopterin-bd_sf"/>
</dbReference>
<dbReference type="PIRSF" id="PIRSF036389">
    <property type="entry name" value="IOR_B"/>
    <property type="match status" value="1"/>
</dbReference>
<sequence length="750" mass="79623">MSQSTRSRQSAGTPESADGIASASRRKFLGNMAALTLAVGFSGEIALAKSVTPATAGVSFEPNAFIRIGADGIVSVVSEYLEMGQGTFTGIATLAADELDIGLDKVRVVAAQADATRYVNPMFAKMGWKIQATGGSTAMAGSWTVMREAAAAARAMLLSAAARKWKVDPAALRIEDGVIVHAASGRRAGFGQFAADAAREPVPSKVAVKQRADFKLIGKRDTRRVDIPAKVNGSAIYTQDVKLPGMLVAVIAHPPRMWGKVRHVDASKAKAIPGVVAVVEVPGDDNVQGGVAVLARNTWVARQGRDALKITWDDTHALALGSADISKQYRAALDKPGVVAATRGNVVSEAPSGGKFIDATFEQPYLSHAPMEPLNCVVWLHADRCEIWNGEQWHTGDQVIVAKEVGLKPEQVTINQLYAGGSFGRRANPVGDYVCEAARIARAARAQGIDAPVKLVWMREDDMRAGFYRPATLHRVRLAVDKGGNLVSWNQDVVGQSFFAPLPSGVDPTLVEGSADIPYEIPNFKVTQHIQTLAVKTQWMRSVGHTHAAFVGETLMDEAAHAAGKDPYAFRRALLTKMPRHRGVLDLVAQKAGWSAPLRAGAPGTKRGRGIALQFAFGTYVAQVAEVTVLQDGTFTIDRIVCAVDCGTVVNPDVVASQVEGGIGFGLTFLRAAITLENGRVQQGNFNDYPVLRMNGMPHVEVHVVPSQAPPSGIGEPGVPPAAPAVANALTAATGTTFRSLPMRDTLRPA</sequence>
<dbReference type="Pfam" id="PF02738">
    <property type="entry name" value="MoCoBD_1"/>
    <property type="match status" value="1"/>
</dbReference>
<dbReference type="Pfam" id="PF20256">
    <property type="entry name" value="MoCoBD_2"/>
    <property type="match status" value="2"/>
</dbReference>
<dbReference type="InterPro" id="IPR012368">
    <property type="entry name" value="OxRdtase_Mopterin-bd_su_IorB"/>
</dbReference>
<dbReference type="InterPro" id="IPR052516">
    <property type="entry name" value="N-heterocyclic_Hydroxylase"/>
</dbReference>
<protein>
    <submittedName>
        <fullName evidence="2">Aldehyde oxidase</fullName>
    </submittedName>
</protein>
<dbReference type="InterPro" id="IPR000674">
    <property type="entry name" value="Ald_Oxase/Xan_DH_a/b"/>
</dbReference>
<evidence type="ECO:0000313" key="3">
    <source>
        <dbReference type="Proteomes" id="UP000494170"/>
    </source>
</evidence>
<dbReference type="PANTHER" id="PTHR47495:SF2">
    <property type="entry name" value="ALDEHYDE DEHYDROGENASE"/>
    <property type="match status" value="1"/>
</dbReference>
<organism evidence="2 3">
    <name type="scientific">Burkholderia lata (strain ATCC 17760 / DSM 23089 / LMG 22485 / NCIMB 9086 / R18194 / 383)</name>
    <dbReference type="NCBI Taxonomy" id="482957"/>
    <lineage>
        <taxon>Bacteria</taxon>
        <taxon>Pseudomonadati</taxon>
        <taxon>Pseudomonadota</taxon>
        <taxon>Betaproteobacteria</taxon>
        <taxon>Burkholderiales</taxon>
        <taxon>Burkholderiaceae</taxon>
        <taxon>Burkholderia</taxon>
        <taxon>Burkholderia cepacia complex</taxon>
    </lineage>
</organism>
<dbReference type="RefSeq" id="WP_174947611.1">
    <property type="nucleotide sequence ID" value="NZ_CABVPY010000101.1"/>
</dbReference>
<proteinExistence type="predicted"/>
<dbReference type="InterPro" id="IPR046867">
    <property type="entry name" value="AldOxase/xan_DH_MoCoBD2"/>
</dbReference>
<feature type="domain" description="Aldehyde oxidase/xanthine dehydrogenase a/b hammerhead" evidence="1">
    <location>
        <begin position="232"/>
        <end position="316"/>
    </location>
</feature>
<gene>
    <name evidence="2" type="ORF">BLA6863_07525</name>
</gene>
<accession>A0A6P2SUC2</accession>
<dbReference type="PROSITE" id="PS51318">
    <property type="entry name" value="TAT"/>
    <property type="match status" value="1"/>
</dbReference>